<proteinExistence type="predicted"/>
<keyword evidence="1" id="KW-0540">Nuclease</keyword>
<evidence type="ECO:0000313" key="1">
    <source>
        <dbReference type="EMBL" id="PWA73441.1"/>
    </source>
</evidence>
<gene>
    <name evidence="1" type="ORF">CTI12_AA124270</name>
</gene>
<evidence type="ECO:0000313" key="2">
    <source>
        <dbReference type="Proteomes" id="UP000245207"/>
    </source>
</evidence>
<keyword evidence="2" id="KW-1185">Reference proteome</keyword>
<comment type="caution">
    <text evidence="1">The sequence shown here is derived from an EMBL/GenBank/DDBJ whole genome shotgun (WGS) entry which is preliminary data.</text>
</comment>
<dbReference type="Proteomes" id="UP000245207">
    <property type="component" value="Unassembled WGS sequence"/>
</dbReference>
<accession>A0A2U1NIZ0</accession>
<protein>
    <submittedName>
        <fullName evidence="1">tRNA-splicing endonuclease, subunit Sen54</fullName>
    </submittedName>
</protein>
<dbReference type="AlphaFoldDB" id="A0A2U1NIZ0"/>
<reference evidence="1 2" key="1">
    <citation type="journal article" date="2018" name="Mol. Plant">
        <title>The genome of Artemisia annua provides insight into the evolution of Asteraceae family and artemisinin biosynthesis.</title>
        <authorList>
            <person name="Shen Q."/>
            <person name="Zhang L."/>
            <person name="Liao Z."/>
            <person name="Wang S."/>
            <person name="Yan T."/>
            <person name="Shi P."/>
            <person name="Liu M."/>
            <person name="Fu X."/>
            <person name="Pan Q."/>
            <person name="Wang Y."/>
            <person name="Lv Z."/>
            <person name="Lu X."/>
            <person name="Zhang F."/>
            <person name="Jiang W."/>
            <person name="Ma Y."/>
            <person name="Chen M."/>
            <person name="Hao X."/>
            <person name="Li L."/>
            <person name="Tang Y."/>
            <person name="Lv G."/>
            <person name="Zhou Y."/>
            <person name="Sun X."/>
            <person name="Brodelius P.E."/>
            <person name="Rose J.K.C."/>
            <person name="Tang K."/>
        </authorList>
    </citation>
    <scope>NUCLEOTIDE SEQUENCE [LARGE SCALE GENOMIC DNA]</scope>
    <source>
        <strain evidence="2">cv. Huhao1</strain>
        <tissue evidence="1">Leaf</tissue>
    </source>
</reference>
<keyword evidence="1" id="KW-0255">Endonuclease</keyword>
<dbReference type="OrthoDB" id="408683at2759"/>
<keyword evidence="1" id="KW-0378">Hydrolase</keyword>
<dbReference type="GO" id="GO:0004519">
    <property type="term" value="F:endonuclease activity"/>
    <property type="evidence" value="ECO:0007669"/>
    <property type="project" value="UniProtKB-KW"/>
</dbReference>
<name>A0A2U1NIZ0_ARTAN</name>
<sequence length="111" mass="12265">MKPGSLKMSGVMDKAKVQAKAPVVKKSVKVVEKVFVLWNTPILGLFCVAMCRFLEEIGALHLFDDENRCIPLKDIYKKVAGGVGGSSWESFEVLLKKVEENSKPKAESKPI</sequence>
<organism evidence="1 2">
    <name type="scientific">Artemisia annua</name>
    <name type="common">Sweet wormwood</name>
    <dbReference type="NCBI Taxonomy" id="35608"/>
    <lineage>
        <taxon>Eukaryota</taxon>
        <taxon>Viridiplantae</taxon>
        <taxon>Streptophyta</taxon>
        <taxon>Embryophyta</taxon>
        <taxon>Tracheophyta</taxon>
        <taxon>Spermatophyta</taxon>
        <taxon>Magnoliopsida</taxon>
        <taxon>eudicotyledons</taxon>
        <taxon>Gunneridae</taxon>
        <taxon>Pentapetalae</taxon>
        <taxon>asterids</taxon>
        <taxon>campanulids</taxon>
        <taxon>Asterales</taxon>
        <taxon>Asteraceae</taxon>
        <taxon>Asteroideae</taxon>
        <taxon>Anthemideae</taxon>
        <taxon>Artemisiinae</taxon>
        <taxon>Artemisia</taxon>
    </lineage>
</organism>
<dbReference type="EMBL" id="PKPP01002738">
    <property type="protein sequence ID" value="PWA73441.1"/>
    <property type="molecule type" value="Genomic_DNA"/>
</dbReference>